<evidence type="ECO:0000256" key="1">
    <source>
        <dbReference type="ARBA" id="ARBA00004651"/>
    </source>
</evidence>
<dbReference type="PANTHER" id="PTHR45620">
    <property type="entry name" value="PDF RECEPTOR-LIKE PROTEIN-RELATED"/>
    <property type="match status" value="1"/>
</dbReference>
<organism evidence="14 17">
    <name type="scientific">Cephus cinctus</name>
    <name type="common">Wheat stem sawfly</name>
    <dbReference type="NCBI Taxonomy" id="211228"/>
    <lineage>
        <taxon>Eukaryota</taxon>
        <taxon>Metazoa</taxon>
        <taxon>Ecdysozoa</taxon>
        <taxon>Arthropoda</taxon>
        <taxon>Hexapoda</taxon>
        <taxon>Insecta</taxon>
        <taxon>Pterygota</taxon>
        <taxon>Neoptera</taxon>
        <taxon>Endopterygota</taxon>
        <taxon>Hymenoptera</taxon>
        <taxon>Cephoidea</taxon>
        <taxon>Cephidae</taxon>
        <taxon>Cephus</taxon>
    </lineage>
</organism>
<feature type="transmembrane region" description="Helical" evidence="11">
    <location>
        <begin position="237"/>
        <end position="255"/>
    </location>
</feature>
<dbReference type="InterPro" id="IPR050332">
    <property type="entry name" value="GPCR_2"/>
</dbReference>
<dbReference type="InterPro" id="IPR001879">
    <property type="entry name" value="GPCR_2_extracellular_dom"/>
</dbReference>
<feature type="transmembrane region" description="Helical" evidence="11">
    <location>
        <begin position="267"/>
        <end position="287"/>
    </location>
</feature>
<dbReference type="CTD" id="36475"/>
<evidence type="ECO:0000256" key="10">
    <source>
        <dbReference type="ARBA" id="ARBA00023224"/>
    </source>
</evidence>
<evidence type="ECO:0000313" key="15">
    <source>
        <dbReference type="RefSeq" id="XP_024945541.1"/>
    </source>
</evidence>
<feature type="transmembrane region" description="Helical" evidence="11">
    <location>
        <begin position="466"/>
        <end position="485"/>
    </location>
</feature>
<keyword evidence="9" id="KW-0325">Glycoprotein</keyword>
<reference evidence="15 16" key="1">
    <citation type="submission" date="2025-04" db="UniProtKB">
        <authorList>
            <consortium name="RefSeq"/>
        </authorList>
    </citation>
    <scope>IDENTIFICATION</scope>
</reference>
<dbReference type="RefSeq" id="XP_024945543.1">
    <property type="nucleotide sequence ID" value="XM_025089775.1"/>
</dbReference>
<keyword evidence="3" id="KW-1003">Cell membrane</keyword>
<dbReference type="InterPro" id="IPR000832">
    <property type="entry name" value="GPCR_2_secretin-like"/>
</dbReference>
<dbReference type="PROSITE" id="PS00649">
    <property type="entry name" value="G_PROTEIN_RECEP_F2_1"/>
    <property type="match status" value="1"/>
</dbReference>
<feature type="domain" description="G-protein coupled receptors family 2 profile 2" evidence="13">
    <location>
        <begin position="230"/>
        <end position="484"/>
    </location>
</feature>
<evidence type="ECO:0000259" key="12">
    <source>
        <dbReference type="PROSITE" id="PS50227"/>
    </source>
</evidence>
<dbReference type="GeneID" id="107272469"/>
<keyword evidence="14" id="KW-1185">Reference proteome</keyword>
<proteinExistence type="inferred from homology"/>
<dbReference type="KEGG" id="ccin:107272469"/>
<evidence type="ECO:0000313" key="17">
    <source>
        <dbReference type="RefSeq" id="XP_024945543.1"/>
    </source>
</evidence>
<name>A0AAJ7W5P5_CEPCN</name>
<dbReference type="InterPro" id="IPR017981">
    <property type="entry name" value="GPCR_2-like_7TM"/>
</dbReference>
<dbReference type="RefSeq" id="XP_024945541.1">
    <property type="nucleotide sequence ID" value="XM_025089773.1"/>
</dbReference>
<accession>A0AAJ7W5P5</accession>
<dbReference type="AlphaFoldDB" id="A0AAJ7W5P5"/>
<dbReference type="GO" id="GO:0005886">
    <property type="term" value="C:plasma membrane"/>
    <property type="evidence" value="ECO:0007669"/>
    <property type="project" value="UniProtKB-SubCell"/>
</dbReference>
<dbReference type="InterPro" id="IPR036445">
    <property type="entry name" value="GPCR_2_extracell_dom_sf"/>
</dbReference>
<evidence type="ECO:0000256" key="5">
    <source>
        <dbReference type="ARBA" id="ARBA00022989"/>
    </source>
</evidence>
<gene>
    <name evidence="15 16 17" type="primary">LOC107272469</name>
</gene>
<evidence type="ECO:0000256" key="7">
    <source>
        <dbReference type="ARBA" id="ARBA00023136"/>
    </source>
</evidence>
<dbReference type="PANTHER" id="PTHR45620:SF32">
    <property type="entry name" value="DIURETIC HORMONE 31 RECEPTOR, ISOFORM C"/>
    <property type="match status" value="1"/>
</dbReference>
<evidence type="ECO:0000256" key="2">
    <source>
        <dbReference type="ARBA" id="ARBA00005314"/>
    </source>
</evidence>
<evidence type="ECO:0000256" key="11">
    <source>
        <dbReference type="SAM" id="Phobius"/>
    </source>
</evidence>
<keyword evidence="4 11" id="KW-0812">Transmembrane</keyword>
<dbReference type="GO" id="GO:0008528">
    <property type="term" value="F:G protein-coupled peptide receptor activity"/>
    <property type="evidence" value="ECO:0007669"/>
    <property type="project" value="TreeGrafter"/>
</dbReference>
<dbReference type="SMART" id="SM00008">
    <property type="entry name" value="HormR"/>
    <property type="match status" value="1"/>
</dbReference>
<evidence type="ECO:0000256" key="9">
    <source>
        <dbReference type="ARBA" id="ARBA00023180"/>
    </source>
</evidence>
<evidence type="ECO:0000259" key="13">
    <source>
        <dbReference type="PROSITE" id="PS50261"/>
    </source>
</evidence>
<dbReference type="PROSITE" id="PS50227">
    <property type="entry name" value="G_PROTEIN_RECEP_F2_3"/>
    <property type="match status" value="1"/>
</dbReference>
<evidence type="ECO:0000256" key="8">
    <source>
        <dbReference type="ARBA" id="ARBA00023170"/>
    </source>
</evidence>
<evidence type="ECO:0000313" key="16">
    <source>
        <dbReference type="RefSeq" id="XP_024945542.1"/>
    </source>
</evidence>
<feature type="transmembrane region" description="Helical" evidence="11">
    <location>
        <begin position="343"/>
        <end position="362"/>
    </location>
</feature>
<keyword evidence="6" id="KW-0297">G-protein coupled receptor</keyword>
<dbReference type="Pfam" id="PF00002">
    <property type="entry name" value="7tm_2"/>
    <property type="match status" value="1"/>
</dbReference>
<dbReference type="Gene3D" id="1.20.1070.10">
    <property type="entry name" value="Rhodopsin 7-helix transmembrane proteins"/>
    <property type="match status" value="1"/>
</dbReference>
<keyword evidence="7 11" id="KW-0472">Membrane</keyword>
<dbReference type="PRINTS" id="PR00249">
    <property type="entry name" value="GPCRSECRETIN"/>
</dbReference>
<sequence length="578" mass="66132">MSVENARSPLHVLRVSVLGNFNAFCHSRYPVSVYGDLFYLYRFTRDIGNRTYGVVHELISVFVKIFNKSYERLTFKFTSSLLYRSEYNVRCRKCLGCWLERRIKFKMETQTEMPGNTTVGSTVQEEELRRIIAERERKCMEQLANNTAPPPPEPYCPGIFDGWSCWPNTPAGSSANASCPDFVTGFDTSLMAYRDCEPNGTWFRHPASHKEWSNYTTCVNFDDLNWQQQLNVIYETGYTISLVALLLSLAILTYFRSLRCARITLHMNLFASFAMNNALWLIWYGFVVANTDVPLNNGLVCRLLHVLLHYFLLTNYAWMLCEGFYLHTLLVSAFTSEHKLVKWLMCLGWPTPGIIIIIYASLRGASNDPADTLQCWLSEGNYMNALYYPVCVSTLLNLLFLCNIVRVLLTKLRAGPAIGSRPSRSMLQAFRATLLLVPLLGLHYLVTPFRPSKGHPWERAYDILSAITASFQGLCVAVLFCFCNGEVMAQFKRKWEGSAFARKRANSCTATTVSVRWRERRRCDYQSAAVMDPKEIKVSESPSSLGISTTRRGSNNRAQVLMRRNDSFHECNQYQTQC</sequence>
<dbReference type="RefSeq" id="XP_024945542.1">
    <property type="nucleotide sequence ID" value="XM_025089774.1"/>
</dbReference>
<dbReference type="CDD" id="cd15260">
    <property type="entry name" value="7tmB1_NPR_B4_insect-like"/>
    <property type="match status" value="1"/>
</dbReference>
<keyword evidence="5 11" id="KW-1133">Transmembrane helix</keyword>
<comment type="subcellular location">
    <subcellularLocation>
        <location evidence="1">Cell membrane</location>
        <topology evidence="1">Multi-pass membrane protein</topology>
    </subcellularLocation>
</comment>
<dbReference type="InterPro" id="IPR017983">
    <property type="entry name" value="GPCR_2_secretin-like_CS"/>
</dbReference>
<feature type="domain" description="G-protein coupled receptors family 2 profile 1" evidence="12">
    <location>
        <begin position="138"/>
        <end position="222"/>
    </location>
</feature>
<feature type="transmembrane region" description="Helical" evidence="11">
    <location>
        <begin position="386"/>
        <end position="409"/>
    </location>
</feature>
<feature type="transmembrane region" description="Helical" evidence="11">
    <location>
        <begin position="429"/>
        <end position="446"/>
    </location>
</feature>
<dbReference type="SUPFAM" id="SSF111418">
    <property type="entry name" value="Hormone receptor domain"/>
    <property type="match status" value="1"/>
</dbReference>
<dbReference type="SUPFAM" id="SSF81321">
    <property type="entry name" value="Family A G protein-coupled receptor-like"/>
    <property type="match status" value="1"/>
</dbReference>
<dbReference type="GO" id="GO:0007166">
    <property type="term" value="P:cell surface receptor signaling pathway"/>
    <property type="evidence" value="ECO:0007669"/>
    <property type="project" value="InterPro"/>
</dbReference>
<evidence type="ECO:0000256" key="6">
    <source>
        <dbReference type="ARBA" id="ARBA00023040"/>
    </source>
</evidence>
<protein>
    <submittedName>
        <fullName evidence="15 16">Calcitonin gene-related peptide type 1 receptor isoform X1</fullName>
    </submittedName>
</protein>
<dbReference type="GO" id="GO:0007188">
    <property type="term" value="P:adenylate cyclase-modulating G protein-coupled receptor signaling pathway"/>
    <property type="evidence" value="ECO:0007669"/>
    <property type="project" value="TreeGrafter"/>
</dbReference>
<feature type="transmembrane region" description="Helical" evidence="11">
    <location>
        <begin position="307"/>
        <end position="331"/>
    </location>
</feature>
<dbReference type="Pfam" id="PF02793">
    <property type="entry name" value="HRM"/>
    <property type="match status" value="1"/>
</dbReference>
<evidence type="ECO:0000256" key="4">
    <source>
        <dbReference type="ARBA" id="ARBA00022692"/>
    </source>
</evidence>
<keyword evidence="10" id="KW-0807">Transducer</keyword>
<evidence type="ECO:0000313" key="14">
    <source>
        <dbReference type="Proteomes" id="UP000694920"/>
    </source>
</evidence>
<comment type="similarity">
    <text evidence="2">Belongs to the G-protein coupled receptor 2 family.</text>
</comment>
<dbReference type="PROSITE" id="PS50261">
    <property type="entry name" value="G_PROTEIN_RECEP_F2_4"/>
    <property type="match status" value="1"/>
</dbReference>
<keyword evidence="8 15" id="KW-0675">Receptor</keyword>
<dbReference type="Proteomes" id="UP000694920">
    <property type="component" value="Unplaced"/>
</dbReference>
<evidence type="ECO:0000256" key="3">
    <source>
        <dbReference type="ARBA" id="ARBA00022475"/>
    </source>
</evidence>
<dbReference type="Gene3D" id="4.10.1240.10">
    <property type="entry name" value="GPCR, family 2, extracellular hormone receptor domain"/>
    <property type="match status" value="1"/>
</dbReference>